<keyword evidence="1" id="KW-1133">Transmembrane helix</keyword>
<reference evidence="2" key="1">
    <citation type="submission" date="2023-07" db="EMBL/GenBank/DDBJ databases">
        <title>Two novel species in the genus Flavivirga.</title>
        <authorList>
            <person name="Kwon K."/>
        </authorList>
    </citation>
    <scope>NUCLEOTIDE SEQUENCE</scope>
    <source>
        <strain evidence="2">KCTC 52353</strain>
    </source>
</reference>
<evidence type="ECO:0000256" key="1">
    <source>
        <dbReference type="SAM" id="Phobius"/>
    </source>
</evidence>
<keyword evidence="1" id="KW-0472">Membrane</keyword>
<evidence type="ECO:0000313" key="3">
    <source>
        <dbReference type="Proteomes" id="UP001176883"/>
    </source>
</evidence>
<comment type="caution">
    <text evidence="2">The sequence shown here is derived from an EMBL/GenBank/DDBJ whole genome shotgun (WGS) entry which is preliminary data.</text>
</comment>
<feature type="transmembrane region" description="Helical" evidence="1">
    <location>
        <begin position="234"/>
        <end position="258"/>
    </location>
</feature>
<dbReference type="EMBL" id="JAUOEK010000056">
    <property type="protein sequence ID" value="MDO5968996.1"/>
    <property type="molecule type" value="Genomic_DNA"/>
</dbReference>
<keyword evidence="3" id="KW-1185">Reference proteome</keyword>
<evidence type="ECO:0000313" key="2">
    <source>
        <dbReference type="EMBL" id="MDO5968996.1"/>
    </source>
</evidence>
<dbReference type="RefSeq" id="WP_303276683.1">
    <property type="nucleotide sequence ID" value="NZ_JAUOEK010000056.1"/>
</dbReference>
<name>A0ABT8W7B9_9FLAO</name>
<sequence length="394" mass="45855">MISKLKNISIKGHRYYVIGISNNGNVLEYQLLEILFKNNELIIESRFFSNNFDELFKEKLTKDYPVILHVEGSNIINKQVENKAGYRNDLIFKADLNEFHFFEYHQKEQVFISVTRKQNIDTIIKQISDINLYVIHLSFGSFVMANLLPIIKEYDEIASPNYILEITNNEILSFKNEQTINKVYVINGDRLNERELPLLASFFDYKFPNPVIDFDTGFLTENSNEFKFKKLFKIAGIFALIFFFVSLLASHFLMDFYLNALAEKKSEYVLAQQTIDEVNALKDEKKLKEKILQTSGISNKSFITKYVADIGNSVLSDITLNTIEVIPPQKKIKPREKINFKIGIITIKGEATNDTAFNNWLKKLEDLLWIQKIDIDDYTQQTKKTNAFIIKIKI</sequence>
<dbReference type="Proteomes" id="UP001176883">
    <property type="component" value="Unassembled WGS sequence"/>
</dbReference>
<keyword evidence="1" id="KW-0812">Transmembrane</keyword>
<organism evidence="2 3">
    <name type="scientific">Flavivirga aquimarina</name>
    <dbReference type="NCBI Taxonomy" id="2027862"/>
    <lineage>
        <taxon>Bacteria</taxon>
        <taxon>Pseudomonadati</taxon>
        <taxon>Bacteroidota</taxon>
        <taxon>Flavobacteriia</taxon>
        <taxon>Flavobacteriales</taxon>
        <taxon>Flavobacteriaceae</taxon>
        <taxon>Flavivirga</taxon>
    </lineage>
</organism>
<protein>
    <submittedName>
        <fullName evidence="2">PilN domain-containing protein</fullName>
    </submittedName>
</protein>
<proteinExistence type="predicted"/>
<gene>
    <name evidence="2" type="ORF">Q4Q35_04175</name>
</gene>
<accession>A0ABT8W7B9</accession>